<dbReference type="GO" id="GO:0016491">
    <property type="term" value="F:oxidoreductase activity"/>
    <property type="evidence" value="ECO:0007669"/>
    <property type="project" value="TreeGrafter"/>
</dbReference>
<dbReference type="AlphaFoldDB" id="M1PDG1"/>
<protein>
    <submittedName>
        <fullName evidence="11">Class III cytochrome C family protein</fullName>
    </submittedName>
</protein>
<evidence type="ECO:0000256" key="8">
    <source>
        <dbReference type="PROSITE-ProRule" id="PRU00433"/>
    </source>
</evidence>
<evidence type="ECO:0000256" key="4">
    <source>
        <dbReference type="ARBA" id="ARBA00022723"/>
    </source>
</evidence>
<keyword evidence="5" id="KW-0732">Signal</keyword>
<dbReference type="InterPro" id="IPR036280">
    <property type="entry name" value="Multihaem_cyt_sf"/>
</dbReference>
<evidence type="ECO:0000313" key="11">
    <source>
        <dbReference type="EMBL" id="AGF77775.1"/>
    </source>
</evidence>
<evidence type="ECO:0000256" key="6">
    <source>
        <dbReference type="ARBA" id="ARBA00022982"/>
    </source>
</evidence>
<dbReference type="PANTHER" id="PTHR35038:SF6">
    <property type="entry name" value="SURFACE LOCALIZED DECAHEME CYTOCHROME C LIPOPROTEIN"/>
    <property type="match status" value="1"/>
</dbReference>
<keyword evidence="6" id="KW-0249">Electron transport</keyword>
<dbReference type="STRING" id="1167006.UWK_01207"/>
<proteinExistence type="predicted"/>
<name>M1PDG1_DESSD</name>
<evidence type="ECO:0000256" key="9">
    <source>
        <dbReference type="SAM" id="Coils"/>
    </source>
</evidence>
<dbReference type="GO" id="GO:0030313">
    <property type="term" value="C:cell envelope"/>
    <property type="evidence" value="ECO:0007669"/>
    <property type="project" value="UniProtKB-SubCell"/>
</dbReference>
<dbReference type="InterPro" id="IPR038266">
    <property type="entry name" value="NapC/NirT_cytc_sf"/>
</dbReference>
<dbReference type="GO" id="GO:0009055">
    <property type="term" value="F:electron transfer activity"/>
    <property type="evidence" value="ECO:0007669"/>
    <property type="project" value="InterPro"/>
</dbReference>
<sequence length="466" mass="52173">MKKIVLIIVVIAAISAAMVFSVESYTARPQFCGTSCHIMDKPYKSWQADKHGKAGKEEISCVVCHYAPGEKMTLHAKFKGLGQLFTYLSTDDKEVRRATHIADISCSTAQCHPSEKFMDKQLTYGKEKKVKFTHKAHYEKTIPGQEMHCTTCHIKASDEKHFEVPKEQCYVCHFRNTEFNKGRAACNLCHEIPTTPLQSQKKDAPLDPDQAVITHQSLEKAGVSCESCHYQVITGETDLIPGSCEKCHSDKMVLEKRYEMKLMHTEHVAKQKAQCADCHQPLIHKEGDFIEAARINCASCHPDHHSLQKALLLGAAYGGVPETPSLMNPVKTNCQGCHDKPEIHKGEKILRGSAKSCVDCHTKDHEKLLADWIKEVQTEVSFAKEEKARAEGLIVKLKDQLSEEQIAEFIKTLATGQKALDLVEFGNGVHNKKYSIMLIDEGLNSVYTVLDELEPLAEEAEAEKQE</sequence>
<dbReference type="KEGG" id="dsf:UWK_01207"/>
<evidence type="ECO:0000256" key="1">
    <source>
        <dbReference type="ARBA" id="ARBA00004196"/>
    </source>
</evidence>
<dbReference type="Gene3D" id="1.10.3820.10">
    <property type="entry name" value="Di-heme elbow motif domain"/>
    <property type="match status" value="1"/>
</dbReference>
<dbReference type="Proteomes" id="UP000011721">
    <property type="component" value="Chromosome"/>
</dbReference>
<gene>
    <name evidence="11" type="ordered locus">UWK_01207</name>
</gene>
<evidence type="ECO:0000259" key="10">
    <source>
        <dbReference type="PROSITE" id="PS51007"/>
    </source>
</evidence>
<dbReference type="RefSeq" id="WP_015403469.1">
    <property type="nucleotide sequence ID" value="NC_020304.1"/>
</dbReference>
<keyword evidence="7 8" id="KW-0408">Iron</keyword>
<keyword evidence="3 8" id="KW-0349">Heme</keyword>
<keyword evidence="9" id="KW-0175">Coiled coil</keyword>
<dbReference type="HOGENOM" id="CLU_586271_0_0_7"/>
<dbReference type="InterPro" id="IPR005126">
    <property type="entry name" value="NapC/NirT_cyt_c_N"/>
</dbReference>
<evidence type="ECO:0000256" key="2">
    <source>
        <dbReference type="ARBA" id="ARBA00022448"/>
    </source>
</evidence>
<organism evidence="11 12">
    <name type="scientific">Desulfocapsa sulfexigens (strain DSM 10523 / SB164P1)</name>
    <dbReference type="NCBI Taxonomy" id="1167006"/>
    <lineage>
        <taxon>Bacteria</taxon>
        <taxon>Pseudomonadati</taxon>
        <taxon>Thermodesulfobacteriota</taxon>
        <taxon>Desulfobulbia</taxon>
        <taxon>Desulfobulbales</taxon>
        <taxon>Desulfocapsaceae</taxon>
        <taxon>Desulfocapsa</taxon>
    </lineage>
</organism>
<dbReference type="PANTHER" id="PTHR35038">
    <property type="entry name" value="DISSIMILATORY SULFITE REDUCTASE SIRA"/>
    <property type="match status" value="1"/>
</dbReference>
<dbReference type="InterPro" id="IPR009056">
    <property type="entry name" value="Cyt_c-like_dom"/>
</dbReference>
<dbReference type="InterPro" id="IPR020942">
    <property type="entry name" value="Cyt_c_III_dom"/>
</dbReference>
<comment type="subcellular location">
    <subcellularLocation>
        <location evidence="1">Cell envelope</location>
    </subcellularLocation>
</comment>
<dbReference type="OrthoDB" id="9782159at2"/>
<evidence type="ECO:0000313" key="12">
    <source>
        <dbReference type="Proteomes" id="UP000011721"/>
    </source>
</evidence>
<dbReference type="Pfam" id="PF03264">
    <property type="entry name" value="Cytochrom_NNT"/>
    <property type="match status" value="1"/>
</dbReference>
<evidence type="ECO:0000256" key="7">
    <source>
        <dbReference type="ARBA" id="ARBA00023004"/>
    </source>
</evidence>
<dbReference type="Pfam" id="PF02085">
    <property type="entry name" value="Cytochrom_CIII"/>
    <property type="match status" value="1"/>
</dbReference>
<keyword evidence="12" id="KW-1185">Reference proteome</keyword>
<dbReference type="CDD" id="cd08168">
    <property type="entry name" value="Cytochrom_C3"/>
    <property type="match status" value="1"/>
</dbReference>
<keyword evidence="2" id="KW-0813">Transport</keyword>
<dbReference type="eggNOG" id="COG3005">
    <property type="taxonomic scope" value="Bacteria"/>
</dbReference>
<dbReference type="Gene3D" id="3.90.10.10">
    <property type="entry name" value="Cytochrome C3"/>
    <property type="match status" value="1"/>
</dbReference>
<dbReference type="GO" id="GO:0020037">
    <property type="term" value="F:heme binding"/>
    <property type="evidence" value="ECO:0007669"/>
    <property type="project" value="InterPro"/>
</dbReference>
<accession>M1PDG1</accession>
<dbReference type="SUPFAM" id="SSF48695">
    <property type="entry name" value="Multiheme cytochromes"/>
    <property type="match status" value="1"/>
</dbReference>
<dbReference type="EMBL" id="CP003985">
    <property type="protein sequence ID" value="AGF77775.1"/>
    <property type="molecule type" value="Genomic_DNA"/>
</dbReference>
<feature type="coiled-coil region" evidence="9">
    <location>
        <begin position="373"/>
        <end position="400"/>
    </location>
</feature>
<dbReference type="GO" id="GO:0046872">
    <property type="term" value="F:metal ion binding"/>
    <property type="evidence" value="ECO:0007669"/>
    <property type="project" value="UniProtKB-KW"/>
</dbReference>
<dbReference type="PROSITE" id="PS51007">
    <property type="entry name" value="CYTC"/>
    <property type="match status" value="1"/>
</dbReference>
<feature type="domain" description="Cytochrome c" evidence="10">
    <location>
        <begin position="341"/>
        <end position="454"/>
    </location>
</feature>
<dbReference type="Gene3D" id="1.20.140.10">
    <property type="entry name" value="Butyryl-CoA Dehydrogenase, subunit A, domain 3"/>
    <property type="match status" value="1"/>
</dbReference>
<keyword evidence="4 8" id="KW-0479">Metal-binding</keyword>
<evidence type="ECO:0000256" key="3">
    <source>
        <dbReference type="ARBA" id="ARBA00022617"/>
    </source>
</evidence>
<evidence type="ECO:0000256" key="5">
    <source>
        <dbReference type="ARBA" id="ARBA00022729"/>
    </source>
</evidence>
<dbReference type="InterPro" id="IPR051829">
    <property type="entry name" value="Multiheme_Cytochr_ET"/>
</dbReference>
<reference evidence="12" key="1">
    <citation type="journal article" date="2013" name="Stand. Genomic Sci.">
        <title>Complete genome sequence of Desulfocapsa sulfexigens, a marine deltaproteobacterium specialized in disproportionating inorganic sulfur compounds.</title>
        <authorList>
            <person name="Finster K.W."/>
            <person name="Kjeldsen K.U."/>
            <person name="Kube M."/>
            <person name="Reinhardt R."/>
            <person name="Mussmann M."/>
            <person name="Amann R."/>
            <person name="Schreiber L."/>
        </authorList>
    </citation>
    <scope>NUCLEOTIDE SEQUENCE [LARGE SCALE GENOMIC DNA]</scope>
    <source>
        <strain evidence="12">DSM 10523 / SB164P1</strain>
    </source>
</reference>